<dbReference type="SUPFAM" id="SSF53850">
    <property type="entry name" value="Periplasmic binding protein-like II"/>
    <property type="match status" value="1"/>
</dbReference>
<evidence type="ECO:0000313" key="17">
    <source>
        <dbReference type="EMBL" id="KAG7177558.1"/>
    </source>
</evidence>
<dbReference type="Gene3D" id="3.40.190.10">
    <property type="entry name" value="Periplasmic binding protein-like II"/>
    <property type="match status" value="1"/>
</dbReference>
<evidence type="ECO:0000256" key="6">
    <source>
        <dbReference type="ARBA" id="ARBA00022989"/>
    </source>
</evidence>
<feature type="chain" id="PRO_5035203543" evidence="14">
    <location>
        <begin position="25"/>
        <end position="377"/>
    </location>
</feature>
<keyword evidence="7" id="KW-0406">Ion transport</keyword>
<evidence type="ECO:0000256" key="5">
    <source>
        <dbReference type="ARBA" id="ARBA00022692"/>
    </source>
</evidence>
<feature type="non-terminal residue" evidence="17">
    <location>
        <position position="1"/>
    </location>
</feature>
<evidence type="ECO:0000256" key="1">
    <source>
        <dbReference type="ARBA" id="ARBA00004651"/>
    </source>
</evidence>
<keyword evidence="18" id="KW-1185">Reference proteome</keyword>
<comment type="subcellular location">
    <subcellularLocation>
        <location evidence="1">Cell membrane</location>
        <topology evidence="1">Multi-pass membrane protein</topology>
    </subcellularLocation>
</comment>
<evidence type="ECO:0000256" key="2">
    <source>
        <dbReference type="ARBA" id="ARBA00008685"/>
    </source>
</evidence>
<keyword evidence="14" id="KW-0732">Signal</keyword>
<dbReference type="Pfam" id="PF00060">
    <property type="entry name" value="Lig_chan"/>
    <property type="match status" value="1"/>
</dbReference>
<keyword evidence="6 13" id="KW-1133">Transmembrane helix</keyword>
<feature type="signal peptide" evidence="14">
    <location>
        <begin position="1"/>
        <end position="24"/>
    </location>
</feature>
<evidence type="ECO:0000256" key="12">
    <source>
        <dbReference type="ARBA" id="ARBA00023303"/>
    </source>
</evidence>
<dbReference type="PANTHER" id="PTHR42643:SF24">
    <property type="entry name" value="IONOTROPIC RECEPTOR 60A"/>
    <property type="match status" value="1"/>
</dbReference>
<dbReference type="GO" id="GO:0050906">
    <property type="term" value="P:detection of stimulus involved in sensory perception"/>
    <property type="evidence" value="ECO:0007669"/>
    <property type="project" value="UniProtKB-ARBA"/>
</dbReference>
<keyword evidence="9 17" id="KW-0675">Receptor</keyword>
<protein>
    <submittedName>
        <fullName evidence="17">Glutamate receptor-like 35</fullName>
    </submittedName>
</protein>
<dbReference type="Pfam" id="PF10613">
    <property type="entry name" value="Lig_chan-Glu_bd"/>
    <property type="match status" value="1"/>
</dbReference>
<dbReference type="AlphaFoldDB" id="A0A8J5TUR3"/>
<feature type="domain" description="Ionotropic glutamate receptor L-glutamate and glycine-binding" evidence="16">
    <location>
        <begin position="10"/>
        <end position="78"/>
    </location>
</feature>
<comment type="caution">
    <text evidence="17">The sequence shown here is derived from an EMBL/GenBank/DDBJ whole genome shotgun (WGS) entry which is preliminary data.</text>
</comment>
<dbReference type="EMBL" id="JAHLQT010001931">
    <property type="protein sequence ID" value="KAG7177558.1"/>
    <property type="molecule type" value="Genomic_DNA"/>
</dbReference>
<evidence type="ECO:0000256" key="11">
    <source>
        <dbReference type="ARBA" id="ARBA00023286"/>
    </source>
</evidence>
<feature type="domain" description="Ionotropic glutamate receptor C-terminal" evidence="15">
    <location>
        <begin position="94"/>
        <end position="218"/>
    </location>
</feature>
<evidence type="ECO:0000259" key="15">
    <source>
        <dbReference type="Pfam" id="PF00060"/>
    </source>
</evidence>
<feature type="transmembrane region" description="Helical" evidence="13">
    <location>
        <begin position="95"/>
        <end position="113"/>
    </location>
</feature>
<comment type="similarity">
    <text evidence="2">Belongs to the glutamate-gated ion channel (TC 1.A.10.1) family.</text>
</comment>
<feature type="transmembrane region" description="Helical" evidence="13">
    <location>
        <begin position="153"/>
        <end position="171"/>
    </location>
</feature>
<dbReference type="InterPro" id="IPR052192">
    <property type="entry name" value="Insect_Ionotropic_Sensory_Rcpt"/>
</dbReference>
<name>A0A8J5TUR3_HOMAM</name>
<dbReference type="Proteomes" id="UP000747542">
    <property type="component" value="Unassembled WGS sequence"/>
</dbReference>
<dbReference type="InterPro" id="IPR001320">
    <property type="entry name" value="Iontro_rcpt_C"/>
</dbReference>
<evidence type="ECO:0000256" key="14">
    <source>
        <dbReference type="SAM" id="SignalP"/>
    </source>
</evidence>
<dbReference type="GO" id="GO:0015276">
    <property type="term" value="F:ligand-gated monoatomic ion channel activity"/>
    <property type="evidence" value="ECO:0007669"/>
    <property type="project" value="InterPro"/>
</dbReference>
<organism evidence="17 18">
    <name type="scientific">Homarus americanus</name>
    <name type="common">American lobster</name>
    <dbReference type="NCBI Taxonomy" id="6706"/>
    <lineage>
        <taxon>Eukaryota</taxon>
        <taxon>Metazoa</taxon>
        <taxon>Ecdysozoa</taxon>
        <taxon>Arthropoda</taxon>
        <taxon>Crustacea</taxon>
        <taxon>Multicrustacea</taxon>
        <taxon>Malacostraca</taxon>
        <taxon>Eumalacostraca</taxon>
        <taxon>Eucarida</taxon>
        <taxon>Decapoda</taxon>
        <taxon>Pleocyemata</taxon>
        <taxon>Astacidea</taxon>
        <taxon>Nephropoidea</taxon>
        <taxon>Nephropidae</taxon>
        <taxon>Homarus</taxon>
    </lineage>
</organism>
<accession>A0A8J5TUR3</accession>
<evidence type="ECO:0000313" key="18">
    <source>
        <dbReference type="Proteomes" id="UP000747542"/>
    </source>
</evidence>
<keyword evidence="3" id="KW-0813">Transport</keyword>
<gene>
    <name evidence="17" type="primary">Glrk-L35</name>
    <name evidence="17" type="ORF">Hamer_G008194</name>
</gene>
<keyword evidence="8 13" id="KW-0472">Membrane</keyword>
<dbReference type="Gene3D" id="1.10.287.70">
    <property type="match status" value="1"/>
</dbReference>
<keyword evidence="12" id="KW-0407">Ion channel</keyword>
<keyword evidence="4" id="KW-1003">Cell membrane</keyword>
<evidence type="ECO:0000256" key="13">
    <source>
        <dbReference type="SAM" id="Phobius"/>
    </source>
</evidence>
<evidence type="ECO:0000256" key="10">
    <source>
        <dbReference type="ARBA" id="ARBA00023180"/>
    </source>
</evidence>
<evidence type="ECO:0000256" key="3">
    <source>
        <dbReference type="ARBA" id="ARBA00022448"/>
    </source>
</evidence>
<evidence type="ECO:0000256" key="9">
    <source>
        <dbReference type="ARBA" id="ARBA00023170"/>
    </source>
</evidence>
<dbReference type="PANTHER" id="PTHR42643">
    <property type="entry name" value="IONOTROPIC RECEPTOR 20A-RELATED"/>
    <property type="match status" value="1"/>
</dbReference>
<feature type="transmembrane region" description="Helical" evidence="13">
    <location>
        <begin position="125"/>
        <end position="141"/>
    </location>
</feature>
<dbReference type="InterPro" id="IPR019594">
    <property type="entry name" value="Glu/Gly-bd"/>
</dbReference>
<proteinExistence type="inferred from homology"/>
<keyword evidence="5 13" id="KW-0812">Transmembrane</keyword>
<keyword evidence="10" id="KW-0325">Glycoprotein</keyword>
<evidence type="ECO:0000256" key="8">
    <source>
        <dbReference type="ARBA" id="ARBA00023136"/>
    </source>
</evidence>
<evidence type="ECO:0000259" key="16">
    <source>
        <dbReference type="Pfam" id="PF10613"/>
    </source>
</evidence>
<reference evidence="17" key="1">
    <citation type="journal article" date="2021" name="Sci. Adv.">
        <title>The American lobster genome reveals insights on longevity, neural, and immune adaptations.</title>
        <authorList>
            <person name="Polinski J.M."/>
            <person name="Zimin A.V."/>
            <person name="Clark K.F."/>
            <person name="Kohn A.B."/>
            <person name="Sadowski N."/>
            <person name="Timp W."/>
            <person name="Ptitsyn A."/>
            <person name="Khanna P."/>
            <person name="Romanova D.Y."/>
            <person name="Williams P."/>
            <person name="Greenwood S.J."/>
            <person name="Moroz L.L."/>
            <person name="Walt D.R."/>
            <person name="Bodnar A.G."/>
        </authorList>
    </citation>
    <scope>NUCLEOTIDE SEQUENCE</scope>
    <source>
        <strain evidence="17">GMGI-L3</strain>
    </source>
</reference>
<evidence type="ECO:0000256" key="7">
    <source>
        <dbReference type="ARBA" id="ARBA00023065"/>
    </source>
</evidence>
<evidence type="ECO:0000256" key="4">
    <source>
        <dbReference type="ARBA" id="ARBA00022475"/>
    </source>
</evidence>
<sequence>MFLFIHFYYTLMFVIRAPVDGVWGARTRNNTWTGMVGELWRGEADFSLRLFWSAARKEAIDFTRAYIFEPFVMITRKPGPLPQHLAPIKPFTGDIWIALVVTTTLAGAILWGAQRAWSRFSGGRGLDAVSAFLYILGMLLAEPTDALPTNITAQMLVGSWWVFCVVVVAMYRGSLIAHLTAPVNPSPIDTLDQLLEVEGATWGLEGGHGVGWDWFKYNTNPKVQHMFTTMQVTPREEQLARVLGGQHAFFTWKYYIKMVVALHHTDIYGHTPLHISKQEFISGQSGWGENAPFLKPLDRIIGRLVETGLIDHWLEELFGGFLARIRRPDGLKEAATKTCTLCPDQPWFSHPHAGRHAFTFSTAGNDTECTLCHMMNL</sequence>
<keyword evidence="11" id="KW-1071">Ligand-gated ion channel</keyword>
<dbReference type="GO" id="GO:0005886">
    <property type="term" value="C:plasma membrane"/>
    <property type="evidence" value="ECO:0007669"/>
    <property type="project" value="UniProtKB-SubCell"/>
</dbReference>